<evidence type="ECO:0000313" key="8">
    <source>
        <dbReference type="EMBL" id="KAK4505058.1"/>
    </source>
</evidence>
<proteinExistence type="inferred from homology"/>
<dbReference type="SUPFAM" id="SSF75005">
    <property type="entry name" value="Arabinanase/levansucrase/invertase"/>
    <property type="match status" value="1"/>
</dbReference>
<dbReference type="InterPro" id="IPR050727">
    <property type="entry name" value="GH43_arabinanases"/>
</dbReference>
<evidence type="ECO:0000256" key="3">
    <source>
        <dbReference type="ARBA" id="ARBA00022801"/>
    </source>
</evidence>
<keyword evidence="3 6" id="KW-0378">Hydrolase</keyword>
<dbReference type="Proteomes" id="UP001305779">
    <property type="component" value="Unassembled WGS sequence"/>
</dbReference>
<dbReference type="InterPro" id="IPR006710">
    <property type="entry name" value="Glyco_hydro_43"/>
</dbReference>
<keyword evidence="9" id="KW-1185">Reference proteome</keyword>
<name>A0ABR0EW43_ZASCE</name>
<comment type="similarity">
    <text evidence="2 6">Belongs to the glycosyl hydrolase 43 family.</text>
</comment>
<feature type="signal peptide" evidence="7">
    <location>
        <begin position="1"/>
        <end position="20"/>
    </location>
</feature>
<comment type="pathway">
    <text evidence="1">Glycan metabolism; L-arabinan degradation.</text>
</comment>
<feature type="chain" id="PRO_5045986526" description="Endo-1,5-alpha-L-arabinanase A" evidence="7">
    <location>
        <begin position="21"/>
        <end position="352"/>
    </location>
</feature>
<evidence type="ECO:0000256" key="5">
    <source>
        <dbReference type="ARBA" id="ARBA00042202"/>
    </source>
</evidence>
<dbReference type="PANTHER" id="PTHR43301:SF3">
    <property type="entry name" value="ARABINAN ENDO-1,5-ALPHA-L-ARABINOSIDASE A-RELATED"/>
    <property type="match status" value="1"/>
</dbReference>
<sequence>MHRQTFTTTFLGVLATLTAASWPNPEAIQGTIPGSINSTLDPGLIRRKSDGKLFLYTTPNDLTVFTSSSLYGPWTEEPNTALYNHGDALGPGNHGAPSLHHVDDLYYLFYNGHDGVHESNHDGLIGVATSSTLEPGSWDISAGYLGITWMEKYNILDPTLLPKNESRGQQSHLLGFGSYRNGIFNIPLSDDLLDVPAPNGGNNLAYNSTGRHDIEGSYQFYHNGWYYLFFSSGECCKRSGEADQDASQWHWPENAGNVYKVMVCRSEEPREGFVDREGRSCLDGNGGTLVLGTHGNVWAPGGQGALVDEEVGGVVLYYHYVVADQRDEQDVPYRFGWNKLDFSSGWPAVVSV</sequence>
<dbReference type="EMBL" id="JAXOVC010000002">
    <property type="protein sequence ID" value="KAK4505058.1"/>
    <property type="molecule type" value="Genomic_DNA"/>
</dbReference>
<evidence type="ECO:0000256" key="2">
    <source>
        <dbReference type="ARBA" id="ARBA00009865"/>
    </source>
</evidence>
<gene>
    <name evidence="8" type="ORF">PRZ48_003021</name>
</gene>
<dbReference type="Gene3D" id="2.115.10.20">
    <property type="entry name" value="Glycosyl hydrolase domain, family 43"/>
    <property type="match status" value="1"/>
</dbReference>
<dbReference type="PANTHER" id="PTHR43301">
    <property type="entry name" value="ARABINAN ENDO-1,5-ALPHA-L-ARABINOSIDASE"/>
    <property type="match status" value="1"/>
</dbReference>
<comment type="caution">
    <text evidence="8">The sequence shown here is derived from an EMBL/GenBank/DDBJ whole genome shotgun (WGS) entry which is preliminary data.</text>
</comment>
<evidence type="ECO:0000256" key="7">
    <source>
        <dbReference type="SAM" id="SignalP"/>
    </source>
</evidence>
<keyword evidence="4 6" id="KW-0326">Glycosidase</keyword>
<dbReference type="InterPro" id="IPR023296">
    <property type="entry name" value="Glyco_hydro_beta-prop_sf"/>
</dbReference>
<keyword evidence="7" id="KW-0732">Signal</keyword>
<protein>
    <recommendedName>
        <fullName evidence="5">Endo-1,5-alpha-L-arabinanase A</fullName>
    </recommendedName>
</protein>
<reference evidence="8 9" key="1">
    <citation type="journal article" date="2023" name="G3 (Bethesda)">
        <title>A chromosome-level genome assembly of Zasmidium syzygii isolated from banana leaves.</title>
        <authorList>
            <person name="van Westerhoven A.C."/>
            <person name="Mehrabi R."/>
            <person name="Talebi R."/>
            <person name="Steentjes M.B.F."/>
            <person name="Corcolon B."/>
            <person name="Chong P.A."/>
            <person name="Kema G.H.J."/>
            <person name="Seidl M.F."/>
        </authorList>
    </citation>
    <scope>NUCLEOTIDE SEQUENCE [LARGE SCALE GENOMIC DNA]</scope>
    <source>
        <strain evidence="8 9">P124</strain>
    </source>
</reference>
<accession>A0ABR0EW43</accession>
<organism evidence="8 9">
    <name type="scientific">Zasmidium cellare</name>
    <name type="common">Wine cellar mold</name>
    <name type="synonym">Racodium cellare</name>
    <dbReference type="NCBI Taxonomy" id="395010"/>
    <lineage>
        <taxon>Eukaryota</taxon>
        <taxon>Fungi</taxon>
        <taxon>Dikarya</taxon>
        <taxon>Ascomycota</taxon>
        <taxon>Pezizomycotina</taxon>
        <taxon>Dothideomycetes</taxon>
        <taxon>Dothideomycetidae</taxon>
        <taxon>Mycosphaerellales</taxon>
        <taxon>Mycosphaerellaceae</taxon>
        <taxon>Zasmidium</taxon>
    </lineage>
</organism>
<evidence type="ECO:0000256" key="1">
    <source>
        <dbReference type="ARBA" id="ARBA00004834"/>
    </source>
</evidence>
<evidence type="ECO:0000313" key="9">
    <source>
        <dbReference type="Proteomes" id="UP001305779"/>
    </source>
</evidence>
<evidence type="ECO:0000256" key="4">
    <source>
        <dbReference type="ARBA" id="ARBA00023295"/>
    </source>
</evidence>
<evidence type="ECO:0000256" key="6">
    <source>
        <dbReference type="RuleBase" id="RU361187"/>
    </source>
</evidence>
<dbReference type="Pfam" id="PF04616">
    <property type="entry name" value="Glyco_hydro_43"/>
    <property type="match status" value="1"/>
</dbReference>